<keyword evidence="3 6" id="KW-0378">Hydrolase</keyword>
<dbReference type="PANTHER" id="PTHR10458">
    <property type="entry name" value="PEPTIDE DEFORMYLASE"/>
    <property type="match status" value="1"/>
</dbReference>
<feature type="binding site" evidence="6">
    <location>
        <position position="137"/>
    </location>
    <ligand>
        <name>Fe cation</name>
        <dbReference type="ChEBI" id="CHEBI:24875"/>
    </ligand>
</feature>
<dbReference type="Gene3D" id="3.90.45.10">
    <property type="entry name" value="Peptide deformylase"/>
    <property type="match status" value="1"/>
</dbReference>
<evidence type="ECO:0000256" key="6">
    <source>
        <dbReference type="HAMAP-Rule" id="MF_00163"/>
    </source>
</evidence>
<dbReference type="RefSeq" id="WP_004909962.1">
    <property type="nucleotide sequence ID" value="NZ_ABEXOA020000070.1"/>
</dbReference>
<feature type="binding site" evidence="6">
    <location>
        <position position="91"/>
    </location>
    <ligand>
        <name>Fe cation</name>
        <dbReference type="ChEBI" id="CHEBI:24875"/>
    </ligand>
</feature>
<evidence type="ECO:0000313" key="8">
    <source>
        <dbReference type="EMBL" id="SUC31880.1"/>
    </source>
</evidence>
<keyword evidence="2 6" id="KW-0479">Metal-binding</keyword>
<gene>
    <name evidence="6 7" type="primary">def</name>
    <name evidence="8" type="synonym">def2</name>
    <name evidence="8" type="ORF">NCTC11801_02847</name>
    <name evidence="7" type="ORF">QDQ51_00660</name>
</gene>
<evidence type="ECO:0000313" key="7">
    <source>
        <dbReference type="EMBL" id="MDH2303930.1"/>
    </source>
</evidence>
<evidence type="ECO:0000256" key="5">
    <source>
        <dbReference type="ARBA" id="ARBA00023004"/>
    </source>
</evidence>
<evidence type="ECO:0000256" key="3">
    <source>
        <dbReference type="ARBA" id="ARBA00022801"/>
    </source>
</evidence>
<dbReference type="HAMAP" id="MF_00163">
    <property type="entry name" value="Pep_deformylase"/>
    <property type="match status" value="1"/>
</dbReference>
<feature type="active site" evidence="6">
    <location>
        <position position="134"/>
    </location>
</feature>
<keyword evidence="4 6" id="KW-0648">Protein biosynthesis</keyword>
<reference evidence="7" key="2">
    <citation type="submission" date="2023-04" db="EMBL/GenBank/DDBJ databases">
        <authorList>
            <person name="Li W."/>
        </authorList>
    </citation>
    <scope>NUCLEOTIDE SEQUENCE</scope>
    <source>
        <strain evidence="7">QITACRE101</strain>
    </source>
</reference>
<dbReference type="GO" id="GO:0006412">
    <property type="term" value="P:translation"/>
    <property type="evidence" value="ECO:0007669"/>
    <property type="project" value="UniProtKB-UniRule"/>
</dbReference>
<dbReference type="GO" id="GO:0042586">
    <property type="term" value="F:peptide deformylase activity"/>
    <property type="evidence" value="ECO:0007669"/>
    <property type="project" value="UniProtKB-UniRule"/>
</dbReference>
<dbReference type="GeneID" id="93673656"/>
<evidence type="ECO:0000313" key="10">
    <source>
        <dbReference type="Proteomes" id="UP001162044"/>
    </source>
</evidence>
<name>A0A1B8SR87_PRORE</name>
<dbReference type="OMA" id="SVQHQID"/>
<dbReference type="InterPro" id="IPR023635">
    <property type="entry name" value="Peptide_deformylase"/>
</dbReference>
<dbReference type="InterPro" id="IPR036821">
    <property type="entry name" value="Peptide_deformylase_sf"/>
</dbReference>
<comment type="function">
    <text evidence="6">Removes the formyl group from the N-terminal Met of newly synthesized proteins. Requires at least a dipeptide for an efficient rate of reaction. N-terminal L-methionine is a prerequisite for activity but the enzyme has broad specificity at other positions.</text>
</comment>
<dbReference type="NCBIfam" id="NF001159">
    <property type="entry name" value="PRK00150.1-3"/>
    <property type="match status" value="1"/>
</dbReference>
<reference evidence="7" key="3">
    <citation type="submission" date="2023-10" db="EMBL/GenBank/DDBJ databases">
        <title>Analysis of Resistance Genes of Carbapenem-resistant Providencia rettgeri.</title>
        <authorList>
            <person name="Liu M."/>
        </authorList>
    </citation>
    <scope>NUCLEOTIDE SEQUENCE</scope>
    <source>
        <strain evidence="7">QITACRE101</strain>
    </source>
</reference>
<evidence type="ECO:0000256" key="4">
    <source>
        <dbReference type="ARBA" id="ARBA00022917"/>
    </source>
</evidence>
<dbReference type="CDD" id="cd00487">
    <property type="entry name" value="Pep_deformylase"/>
    <property type="match status" value="1"/>
</dbReference>
<reference evidence="8 9" key="1">
    <citation type="submission" date="2018-06" db="EMBL/GenBank/DDBJ databases">
        <authorList>
            <consortium name="Pathogen Informatics"/>
            <person name="Doyle S."/>
        </authorList>
    </citation>
    <scope>NUCLEOTIDE SEQUENCE [LARGE SCALE GENOMIC DNA]</scope>
    <source>
        <strain evidence="8 9">NCTC11801</strain>
    </source>
</reference>
<dbReference type="EMBL" id="JARVQW010000001">
    <property type="protein sequence ID" value="MDH2303930.1"/>
    <property type="molecule type" value="Genomic_DNA"/>
</dbReference>
<dbReference type="Proteomes" id="UP001162044">
    <property type="component" value="Unassembled WGS sequence"/>
</dbReference>
<dbReference type="AlphaFoldDB" id="A0A1B8SR87"/>
<accession>A0A1B8SR87</accession>
<comment type="cofactor">
    <cofactor evidence="6">
        <name>Fe(2+)</name>
        <dbReference type="ChEBI" id="CHEBI:29033"/>
    </cofactor>
    <text evidence="6">Binds 1 Fe(2+) ion.</text>
</comment>
<dbReference type="NCBIfam" id="TIGR00079">
    <property type="entry name" value="pept_deformyl"/>
    <property type="match status" value="1"/>
</dbReference>
<feature type="binding site" evidence="6">
    <location>
        <position position="133"/>
    </location>
    <ligand>
        <name>Fe cation</name>
        <dbReference type="ChEBI" id="CHEBI:24875"/>
    </ligand>
</feature>
<organism evidence="7 10">
    <name type="scientific">Providencia rettgeri</name>
    <dbReference type="NCBI Taxonomy" id="587"/>
    <lineage>
        <taxon>Bacteria</taxon>
        <taxon>Pseudomonadati</taxon>
        <taxon>Pseudomonadota</taxon>
        <taxon>Gammaproteobacteria</taxon>
        <taxon>Enterobacterales</taxon>
        <taxon>Morganellaceae</taxon>
        <taxon>Providencia</taxon>
    </lineage>
</organism>
<dbReference type="Pfam" id="PF01327">
    <property type="entry name" value="Pep_deformylase"/>
    <property type="match status" value="1"/>
</dbReference>
<protein>
    <recommendedName>
        <fullName evidence="6">Peptide deformylase</fullName>
        <shortName evidence="6">PDF</shortName>
        <ecNumber evidence="6">3.5.1.88</ecNumber>
    </recommendedName>
    <alternativeName>
        <fullName evidence="6">Polypeptide deformylase</fullName>
    </alternativeName>
</protein>
<dbReference type="Proteomes" id="UP000254208">
    <property type="component" value="Unassembled WGS sequence"/>
</dbReference>
<dbReference type="PRINTS" id="PR01576">
    <property type="entry name" value="PDEFORMYLASE"/>
</dbReference>
<dbReference type="EC" id="3.5.1.88" evidence="6"/>
<dbReference type="PIRSF" id="PIRSF004749">
    <property type="entry name" value="Pep_def"/>
    <property type="match status" value="1"/>
</dbReference>
<evidence type="ECO:0000256" key="2">
    <source>
        <dbReference type="ARBA" id="ARBA00022723"/>
    </source>
</evidence>
<sequence length="169" mass="19343">MAVREIIEIPDERLRIKCSPVTDFAAVQTLIDDLLDTMYSTDNGIGLAATQIAETKSIMVIDISENRDEPMVFVNPEIVESEGETSYQEGCLSVPEIYADVDRFLRVKVKAFDRHGKAFEVDSDEFLAIVMQHEIDHLHGKVFLDHLSPLKRNMLLKKLKKQQRLKQQQ</sequence>
<dbReference type="GO" id="GO:0046872">
    <property type="term" value="F:metal ion binding"/>
    <property type="evidence" value="ECO:0007669"/>
    <property type="project" value="UniProtKB-KW"/>
</dbReference>
<dbReference type="EMBL" id="UGTZ01000001">
    <property type="protein sequence ID" value="SUC31880.1"/>
    <property type="molecule type" value="Genomic_DNA"/>
</dbReference>
<comment type="similarity">
    <text evidence="1 6">Belongs to the polypeptide deformylase family.</text>
</comment>
<comment type="catalytic activity">
    <reaction evidence="6">
        <text>N-terminal N-formyl-L-methionyl-[peptide] + H2O = N-terminal L-methionyl-[peptide] + formate</text>
        <dbReference type="Rhea" id="RHEA:24420"/>
        <dbReference type="Rhea" id="RHEA-COMP:10639"/>
        <dbReference type="Rhea" id="RHEA-COMP:10640"/>
        <dbReference type="ChEBI" id="CHEBI:15377"/>
        <dbReference type="ChEBI" id="CHEBI:15740"/>
        <dbReference type="ChEBI" id="CHEBI:49298"/>
        <dbReference type="ChEBI" id="CHEBI:64731"/>
        <dbReference type="EC" id="3.5.1.88"/>
    </reaction>
</comment>
<dbReference type="FunFam" id="3.90.45.10:FF:000001">
    <property type="entry name" value="Peptide deformylase"/>
    <property type="match status" value="1"/>
</dbReference>
<keyword evidence="5 6" id="KW-0408">Iron</keyword>
<evidence type="ECO:0000313" key="9">
    <source>
        <dbReference type="Proteomes" id="UP000254208"/>
    </source>
</evidence>
<dbReference type="OrthoDB" id="9804313at2"/>
<proteinExistence type="inferred from homology"/>
<dbReference type="PANTHER" id="PTHR10458:SF22">
    <property type="entry name" value="PEPTIDE DEFORMYLASE"/>
    <property type="match status" value="1"/>
</dbReference>
<dbReference type="SUPFAM" id="SSF56420">
    <property type="entry name" value="Peptide deformylase"/>
    <property type="match status" value="1"/>
</dbReference>
<evidence type="ECO:0000256" key="1">
    <source>
        <dbReference type="ARBA" id="ARBA00010759"/>
    </source>
</evidence>